<dbReference type="KEGG" id="smoo:SMONO_v1c02970"/>
<sequence>MYISIDRNSKGNLEIDEKILSKIIEFDVTSNAVGYRDIKASVSIHQETNLFVVVRVYTIEKGKFLMDGIKVASIINESMYKTLRIKPKNIAFSFIK</sequence>
<organism evidence="1 2">
    <name type="scientific">Spiroplasma monobiae MQ-1</name>
    <dbReference type="NCBI Taxonomy" id="1336748"/>
    <lineage>
        <taxon>Bacteria</taxon>
        <taxon>Bacillati</taxon>
        <taxon>Mycoplasmatota</taxon>
        <taxon>Mollicutes</taxon>
        <taxon>Entomoplasmatales</taxon>
        <taxon>Spiroplasmataceae</taxon>
        <taxon>Spiroplasma</taxon>
    </lineage>
</organism>
<dbReference type="OrthoDB" id="400125at2"/>
<gene>
    <name evidence="1" type="ORF">SMONO_v1c02970</name>
</gene>
<dbReference type="Proteomes" id="UP000234790">
    <property type="component" value="Chromosome"/>
</dbReference>
<dbReference type="AlphaFoldDB" id="A0A2K9LU04"/>
<name>A0A2K9LU04_SPISQ</name>
<evidence type="ECO:0000313" key="1">
    <source>
        <dbReference type="EMBL" id="AUM62546.1"/>
    </source>
</evidence>
<dbReference type="RefSeq" id="WP_101780607.1">
    <property type="nucleotide sequence ID" value="NZ_CP025543.1"/>
</dbReference>
<proteinExistence type="predicted"/>
<protein>
    <submittedName>
        <fullName evidence="1">Uncharacterized protein</fullName>
    </submittedName>
</protein>
<evidence type="ECO:0000313" key="2">
    <source>
        <dbReference type="Proteomes" id="UP000234790"/>
    </source>
</evidence>
<dbReference type="EMBL" id="CP025543">
    <property type="protein sequence ID" value="AUM62546.1"/>
    <property type="molecule type" value="Genomic_DNA"/>
</dbReference>
<reference evidence="1 2" key="1">
    <citation type="submission" date="2017-12" db="EMBL/GenBank/DDBJ databases">
        <title>Complete genome sequence of Spiroplasma monobiae MQ-1 (ATCC 33825).</title>
        <authorList>
            <person name="Tsai Y.-M."/>
            <person name="Lo W.-S."/>
            <person name="Wu P.-S."/>
            <person name="Cho S.-T."/>
            <person name="Kuo C.-H."/>
        </authorList>
    </citation>
    <scope>NUCLEOTIDE SEQUENCE [LARGE SCALE GENOMIC DNA]</scope>
    <source>
        <strain evidence="1 2">MQ-1</strain>
    </source>
</reference>
<accession>A0A2K9LU04</accession>
<keyword evidence="2" id="KW-1185">Reference proteome</keyword>